<evidence type="ECO:0000256" key="5">
    <source>
        <dbReference type="ARBA" id="ARBA00022617"/>
    </source>
</evidence>
<dbReference type="GO" id="GO:0016705">
    <property type="term" value="F:oxidoreductase activity, acting on paired donors, with incorporation or reduction of molecular oxygen"/>
    <property type="evidence" value="ECO:0007669"/>
    <property type="project" value="InterPro"/>
</dbReference>
<dbReference type="PANTHER" id="PTHR24305:SF166">
    <property type="entry name" value="CYTOCHROME P450 12A4, MITOCHONDRIAL-RELATED"/>
    <property type="match status" value="1"/>
</dbReference>
<dbReference type="GO" id="GO:0004497">
    <property type="term" value="F:monooxygenase activity"/>
    <property type="evidence" value="ECO:0007669"/>
    <property type="project" value="UniProtKB-KW"/>
</dbReference>
<dbReference type="GO" id="GO:0005506">
    <property type="term" value="F:iron ion binding"/>
    <property type="evidence" value="ECO:0007669"/>
    <property type="project" value="InterPro"/>
</dbReference>
<accession>A0A8S0VSG7</accession>
<keyword evidence="12" id="KW-0472">Membrane</keyword>
<evidence type="ECO:0008006" key="16">
    <source>
        <dbReference type="Google" id="ProtNLM"/>
    </source>
</evidence>
<evidence type="ECO:0000256" key="13">
    <source>
        <dbReference type="PIRSR" id="PIRSR602401-1"/>
    </source>
</evidence>
<reference evidence="14 15" key="1">
    <citation type="submission" date="2020-01" db="EMBL/GenBank/DDBJ databases">
        <authorList>
            <person name="Gupta K D."/>
        </authorList>
    </citation>
    <scope>NUCLEOTIDE SEQUENCE [LARGE SCALE GENOMIC DNA]</scope>
</reference>
<name>A0A8S0VSG7_CYCAE</name>
<evidence type="ECO:0000256" key="11">
    <source>
        <dbReference type="ARBA" id="ARBA00023033"/>
    </source>
</evidence>
<gene>
    <name evidence="14" type="ORF">AAE3_LOCUS9090</name>
</gene>
<evidence type="ECO:0000313" key="15">
    <source>
        <dbReference type="Proteomes" id="UP000467700"/>
    </source>
</evidence>
<keyword evidence="9" id="KW-0560">Oxidoreductase</keyword>
<feature type="binding site" description="axial binding residue" evidence="13">
    <location>
        <position position="488"/>
    </location>
    <ligand>
        <name>heme</name>
        <dbReference type="ChEBI" id="CHEBI:30413"/>
    </ligand>
    <ligandPart>
        <name>Fe</name>
        <dbReference type="ChEBI" id="CHEBI:18248"/>
    </ligandPart>
</feature>
<keyword evidence="15" id="KW-1185">Reference proteome</keyword>
<dbReference type="EMBL" id="CACVBS010000057">
    <property type="protein sequence ID" value="CAA7266959.1"/>
    <property type="molecule type" value="Genomic_DNA"/>
</dbReference>
<keyword evidence="6" id="KW-0812">Transmembrane</keyword>
<dbReference type="InterPro" id="IPR050121">
    <property type="entry name" value="Cytochrome_P450_monoxygenase"/>
</dbReference>
<dbReference type="GO" id="GO:0016020">
    <property type="term" value="C:membrane"/>
    <property type="evidence" value="ECO:0007669"/>
    <property type="project" value="UniProtKB-SubCell"/>
</dbReference>
<evidence type="ECO:0000256" key="10">
    <source>
        <dbReference type="ARBA" id="ARBA00023004"/>
    </source>
</evidence>
<dbReference type="SUPFAM" id="SSF48264">
    <property type="entry name" value="Cytochrome P450"/>
    <property type="match status" value="1"/>
</dbReference>
<evidence type="ECO:0000256" key="3">
    <source>
        <dbReference type="ARBA" id="ARBA00004721"/>
    </source>
</evidence>
<dbReference type="Proteomes" id="UP000467700">
    <property type="component" value="Unassembled WGS sequence"/>
</dbReference>
<dbReference type="InterPro" id="IPR036396">
    <property type="entry name" value="Cyt_P450_sf"/>
</dbReference>
<evidence type="ECO:0000256" key="7">
    <source>
        <dbReference type="ARBA" id="ARBA00022723"/>
    </source>
</evidence>
<sequence>MPHPLSETLSLTVLLVAGWLFLRRRRHRTVLDNIPGPQARSWTTGSLDDIWNRRGWDYHRKIAETYGSILRVKGLFGANDLYIFDPKALQHILIKGQDIFEETETFLETNKIIYGDGIFTTLGDRHHHQRKMLNSIFSIAHLREMVPIFYGVTSRLRKTFSTLTQSGPAEVDILVWTTRLSLELIGQAGLGYTFDDLEQGSVPHAYGLASKELLPLVAEASALMRNPLVPYIARMGPPRFRRFLVDWLPIKQIHRVRNIVDTLHNTSVEIYEAKKQALEQGDAALAAQSGGGKDIITNLMKANLRTSDDDKLSEKEILGQITSLTFAATDTTSSALCRTIHLLSIHKDVQKRLREEIRSARDSAGGEDLSYDTFMSLPYLDAICKETLRLYPPIATFMRNARQDAILPLSAPIKGIDGTDFHEIHVPKGTDVFVSVISSNRNPQVWGPDAYEWNPERWLQPLPESVLNARIPGVLPHLLTFFAGGRSCIGFKFAQLEMKVVLTLLVEGFEFSPSVDKDIVWQMTSITTPNLDFESTVPTLPIIITRAA</sequence>
<keyword evidence="10 13" id="KW-0408">Iron</keyword>
<evidence type="ECO:0000256" key="2">
    <source>
        <dbReference type="ARBA" id="ARBA00004370"/>
    </source>
</evidence>
<evidence type="ECO:0000256" key="6">
    <source>
        <dbReference type="ARBA" id="ARBA00022692"/>
    </source>
</evidence>
<evidence type="ECO:0000313" key="14">
    <source>
        <dbReference type="EMBL" id="CAA7266959.1"/>
    </source>
</evidence>
<dbReference type="PRINTS" id="PR00463">
    <property type="entry name" value="EP450I"/>
</dbReference>
<evidence type="ECO:0000256" key="9">
    <source>
        <dbReference type="ARBA" id="ARBA00023002"/>
    </source>
</evidence>
<dbReference type="GO" id="GO:0020037">
    <property type="term" value="F:heme binding"/>
    <property type="evidence" value="ECO:0007669"/>
    <property type="project" value="InterPro"/>
</dbReference>
<dbReference type="InterPro" id="IPR002401">
    <property type="entry name" value="Cyt_P450_E_grp-I"/>
</dbReference>
<dbReference type="PRINTS" id="PR00385">
    <property type="entry name" value="P450"/>
</dbReference>
<comment type="pathway">
    <text evidence="3">Secondary metabolite biosynthesis; terpenoid biosynthesis.</text>
</comment>
<keyword evidence="8" id="KW-1133">Transmembrane helix</keyword>
<organism evidence="14 15">
    <name type="scientific">Cyclocybe aegerita</name>
    <name type="common">Black poplar mushroom</name>
    <name type="synonym">Agrocybe aegerita</name>
    <dbReference type="NCBI Taxonomy" id="1973307"/>
    <lineage>
        <taxon>Eukaryota</taxon>
        <taxon>Fungi</taxon>
        <taxon>Dikarya</taxon>
        <taxon>Basidiomycota</taxon>
        <taxon>Agaricomycotina</taxon>
        <taxon>Agaricomycetes</taxon>
        <taxon>Agaricomycetidae</taxon>
        <taxon>Agaricales</taxon>
        <taxon>Agaricineae</taxon>
        <taxon>Bolbitiaceae</taxon>
        <taxon>Cyclocybe</taxon>
    </lineage>
</organism>
<comment type="similarity">
    <text evidence="4">Belongs to the cytochrome P450 family.</text>
</comment>
<dbReference type="PANTHER" id="PTHR24305">
    <property type="entry name" value="CYTOCHROME P450"/>
    <property type="match status" value="1"/>
</dbReference>
<proteinExistence type="inferred from homology"/>
<evidence type="ECO:0000256" key="8">
    <source>
        <dbReference type="ARBA" id="ARBA00022989"/>
    </source>
</evidence>
<evidence type="ECO:0000256" key="4">
    <source>
        <dbReference type="ARBA" id="ARBA00010617"/>
    </source>
</evidence>
<dbReference type="Gene3D" id="1.10.630.10">
    <property type="entry name" value="Cytochrome P450"/>
    <property type="match status" value="1"/>
</dbReference>
<protein>
    <recommendedName>
        <fullName evidence="16">Cytochrome P450</fullName>
    </recommendedName>
</protein>
<dbReference type="InterPro" id="IPR001128">
    <property type="entry name" value="Cyt_P450"/>
</dbReference>
<dbReference type="AlphaFoldDB" id="A0A8S0VSG7"/>
<keyword evidence="7 13" id="KW-0479">Metal-binding</keyword>
<comment type="caution">
    <text evidence="14">The sequence shown here is derived from an EMBL/GenBank/DDBJ whole genome shotgun (WGS) entry which is preliminary data.</text>
</comment>
<evidence type="ECO:0000256" key="12">
    <source>
        <dbReference type="ARBA" id="ARBA00023136"/>
    </source>
</evidence>
<dbReference type="OrthoDB" id="1470350at2759"/>
<keyword evidence="5 13" id="KW-0349">Heme</keyword>
<keyword evidence="11" id="KW-0503">Monooxygenase</keyword>
<evidence type="ECO:0000256" key="1">
    <source>
        <dbReference type="ARBA" id="ARBA00001971"/>
    </source>
</evidence>
<comment type="subcellular location">
    <subcellularLocation>
        <location evidence="2">Membrane</location>
    </subcellularLocation>
</comment>
<comment type="cofactor">
    <cofactor evidence="1 13">
        <name>heme</name>
        <dbReference type="ChEBI" id="CHEBI:30413"/>
    </cofactor>
</comment>
<dbReference type="Pfam" id="PF00067">
    <property type="entry name" value="p450"/>
    <property type="match status" value="1"/>
</dbReference>
<dbReference type="CDD" id="cd11069">
    <property type="entry name" value="CYP_FUM15-like"/>
    <property type="match status" value="1"/>
</dbReference>